<dbReference type="RefSeq" id="WP_061607400.1">
    <property type="nucleotide sequence ID" value="NZ_JEMA01000372.1"/>
</dbReference>
<dbReference type="SUPFAM" id="SSF48371">
    <property type="entry name" value="ARM repeat"/>
    <property type="match status" value="1"/>
</dbReference>
<protein>
    <recommendedName>
        <fullName evidence="4">HEAT repeat domain-containing protein</fullName>
    </recommendedName>
</protein>
<name>A0A150QT83_SORCE</name>
<gene>
    <name evidence="2" type="ORF">BE15_30590</name>
</gene>
<feature type="region of interest" description="Disordered" evidence="1">
    <location>
        <begin position="681"/>
        <end position="710"/>
    </location>
</feature>
<feature type="compositionally biased region" description="Low complexity" evidence="1">
    <location>
        <begin position="929"/>
        <end position="939"/>
    </location>
</feature>
<evidence type="ECO:0008006" key="4">
    <source>
        <dbReference type="Google" id="ProtNLM"/>
    </source>
</evidence>
<accession>A0A150QT83</accession>
<evidence type="ECO:0000313" key="2">
    <source>
        <dbReference type="EMBL" id="KYF70856.1"/>
    </source>
</evidence>
<feature type="region of interest" description="Disordered" evidence="1">
    <location>
        <begin position="834"/>
        <end position="965"/>
    </location>
</feature>
<dbReference type="Gene3D" id="1.25.10.10">
    <property type="entry name" value="Leucine-rich Repeat Variant"/>
    <property type="match status" value="1"/>
</dbReference>
<proteinExistence type="predicted"/>
<dbReference type="InterPro" id="IPR016024">
    <property type="entry name" value="ARM-type_fold"/>
</dbReference>
<feature type="compositionally biased region" description="Low complexity" evidence="1">
    <location>
        <begin position="946"/>
        <end position="965"/>
    </location>
</feature>
<dbReference type="OrthoDB" id="5485723at2"/>
<reference evidence="2 3" key="1">
    <citation type="submission" date="2014-02" db="EMBL/GenBank/DDBJ databases">
        <title>The small core and large imbalanced accessory genome model reveals a collaborative survival strategy of Sorangium cellulosum strains in nature.</title>
        <authorList>
            <person name="Han K."/>
            <person name="Peng R."/>
            <person name="Blom J."/>
            <person name="Li Y.-Z."/>
        </authorList>
    </citation>
    <scope>NUCLEOTIDE SEQUENCE [LARGE SCALE GENOMIC DNA]</scope>
    <source>
        <strain evidence="2 3">So0008-312</strain>
    </source>
</reference>
<dbReference type="Proteomes" id="UP000075260">
    <property type="component" value="Unassembled WGS sequence"/>
</dbReference>
<dbReference type="PANTHER" id="PTHR48125:SF10">
    <property type="entry name" value="OS12G0136300 PROTEIN"/>
    <property type="match status" value="1"/>
</dbReference>
<sequence length="1044" mass="111969">MSDAPGHAGSSSALGPGHTAARAARDAIEEALFALPDIPLAFDRVDLRDRLLQAIACVYVALDNPSIALAHLDALTQGAARAAEGRALLARLGDPAAFPPLGRAIARLDAAAASLRRGADAAAQVQLARRSELVGGRAEACPPPRPFRASTGVPQLHAPPRLPLLPDVAVDPAVPILASPTPPRVLPRPVSIAELRTLADAVATGAIAEHYVEPEPESAPVLAAADQVPLAYEPAVEEVEVLRQLARDCLDDIAIHRALRKPNAIETWLDQEPFEQRLLENLDAFAAIGGPGLPLVSLFHAEAKAPDPERAFAAALALGSIEGNDTVNAAVMMLKQSPPEELPGWYEGLWLAPSPAIDAAMADLSTSSRPELVTFALDVLHARGNISDEVVAPLLERSEPEIFRRVVRALATALPRSVAIDRLERICAATDDEDLSLIAIESLLRRGHAPAIQLLRNALDAPASASRAQRAASLLCLVGRASDLDRLLGAANAAPTASLMRSLGRFGHRDVLGTLVEALAHQDREIVAAAAESLERITAAGLRETIEEPWEVELPPGAAEAGGIPIPMRKVERIVRDPRRWAAWLRDKAPHLDGRLKIRGGALFTPLQIVDELESRITPPGAREEAALELTLVTGLHFQFSPHDWVARQRHHLSILRTRVAALKVTPGAWSYGLTREPERPALPLPSRVLGSASAPVPLSPEGDAPPWQRERESWPLEEGASMTPLARSLVPGPGHPDTTAVPGFITGHAPTQSPVFPLESVWTEGPGSYVSEDEHDDAVRTMDAFVPEVTLPFRPAERQAEEQPDPVDSEPTATITIRVDLARAMSGELLSAPRVLPFQSTGSTRSSTTREMDPPPSESAGRTLSAPLVPVASALPFRPAKSPPEQGVENTAQLSGHPLDSDTDSTMTISTPVIPSGPVMPFRRPDDGSGPPSSRSPPTVEQVHGPGSRSSPAPSPSREPASSGAETILSLAQYASLCAELAVFPWATETIFQRYGLDTGEKRHAVDAAWKERLRRDRGQYDSWQQMYRNYHDYWTKRGTPMR</sequence>
<dbReference type="EMBL" id="JEMA01000372">
    <property type="protein sequence ID" value="KYF70856.1"/>
    <property type="molecule type" value="Genomic_DNA"/>
</dbReference>
<comment type="caution">
    <text evidence="2">The sequence shown here is derived from an EMBL/GenBank/DDBJ whole genome shotgun (WGS) entry which is preliminary data.</text>
</comment>
<organism evidence="2 3">
    <name type="scientific">Sorangium cellulosum</name>
    <name type="common">Polyangium cellulosum</name>
    <dbReference type="NCBI Taxonomy" id="56"/>
    <lineage>
        <taxon>Bacteria</taxon>
        <taxon>Pseudomonadati</taxon>
        <taxon>Myxococcota</taxon>
        <taxon>Polyangia</taxon>
        <taxon>Polyangiales</taxon>
        <taxon>Polyangiaceae</taxon>
        <taxon>Sorangium</taxon>
    </lineage>
</organism>
<dbReference type="PANTHER" id="PTHR48125">
    <property type="entry name" value="LP07818P1"/>
    <property type="match status" value="1"/>
</dbReference>
<dbReference type="AlphaFoldDB" id="A0A150QT83"/>
<evidence type="ECO:0000313" key="3">
    <source>
        <dbReference type="Proteomes" id="UP000075260"/>
    </source>
</evidence>
<evidence type="ECO:0000256" key="1">
    <source>
        <dbReference type="SAM" id="MobiDB-lite"/>
    </source>
</evidence>
<dbReference type="InterPro" id="IPR011989">
    <property type="entry name" value="ARM-like"/>
</dbReference>